<organism evidence="1 2">
    <name type="scientific">Coptis chinensis</name>
    <dbReference type="NCBI Taxonomy" id="261450"/>
    <lineage>
        <taxon>Eukaryota</taxon>
        <taxon>Viridiplantae</taxon>
        <taxon>Streptophyta</taxon>
        <taxon>Embryophyta</taxon>
        <taxon>Tracheophyta</taxon>
        <taxon>Spermatophyta</taxon>
        <taxon>Magnoliopsida</taxon>
        <taxon>Ranunculales</taxon>
        <taxon>Ranunculaceae</taxon>
        <taxon>Coptidoideae</taxon>
        <taxon>Coptis</taxon>
    </lineage>
</organism>
<accession>A0A835IYB7</accession>
<sequence>MVHRSFSGSTMDLVMETVATDMSKRSFDLPRVCWISRCLIVDSDPYDQTLLYYVDYGGHGVLVFVVAMRACYGESCLLHVLEWILPKLGSAYLEKDFNLVMNSEGIENALAWANNKRGEVWG</sequence>
<name>A0A835IYB7_9MAGN</name>
<dbReference type="EMBL" id="JADFTS010000001">
    <property type="protein sequence ID" value="KAF9625634.1"/>
    <property type="molecule type" value="Genomic_DNA"/>
</dbReference>
<dbReference type="Proteomes" id="UP000631114">
    <property type="component" value="Unassembled WGS sequence"/>
</dbReference>
<keyword evidence="2" id="KW-1185">Reference proteome</keyword>
<evidence type="ECO:0000313" key="1">
    <source>
        <dbReference type="EMBL" id="KAF9625634.1"/>
    </source>
</evidence>
<dbReference type="AlphaFoldDB" id="A0A835IYB7"/>
<proteinExistence type="predicted"/>
<protein>
    <submittedName>
        <fullName evidence="1">Uncharacterized protein</fullName>
    </submittedName>
</protein>
<evidence type="ECO:0000313" key="2">
    <source>
        <dbReference type="Proteomes" id="UP000631114"/>
    </source>
</evidence>
<reference evidence="1 2" key="1">
    <citation type="submission" date="2020-10" db="EMBL/GenBank/DDBJ databases">
        <title>The Coptis chinensis genome and diversification of protoberbering-type alkaloids.</title>
        <authorList>
            <person name="Wang B."/>
            <person name="Shu S."/>
            <person name="Song C."/>
            <person name="Liu Y."/>
        </authorList>
    </citation>
    <scope>NUCLEOTIDE SEQUENCE [LARGE SCALE GENOMIC DNA]</scope>
    <source>
        <strain evidence="1">HL-2020</strain>
        <tissue evidence="1">Leaf</tissue>
    </source>
</reference>
<gene>
    <name evidence="1" type="ORF">IFM89_024915</name>
</gene>
<comment type="caution">
    <text evidence="1">The sequence shown here is derived from an EMBL/GenBank/DDBJ whole genome shotgun (WGS) entry which is preliminary data.</text>
</comment>